<dbReference type="SUPFAM" id="SSF50044">
    <property type="entry name" value="SH3-domain"/>
    <property type="match status" value="1"/>
</dbReference>
<reference evidence="14" key="1">
    <citation type="submission" date="2025-08" db="UniProtKB">
        <authorList>
            <consortium name="Ensembl"/>
        </authorList>
    </citation>
    <scope>IDENTIFICATION</scope>
</reference>
<dbReference type="EC" id="2.7.10.2" evidence="2"/>
<evidence type="ECO:0000256" key="7">
    <source>
        <dbReference type="ARBA" id="ARBA00022741"/>
    </source>
</evidence>
<dbReference type="Ensembl" id="ENSNMLT00000003074.1">
    <property type="protein sequence ID" value="ENSNMLP00000002679.1"/>
    <property type="gene ID" value="ENSNMLG00000001946.1"/>
</dbReference>
<name>A0A8C6S8H1_9GOBI</name>
<keyword evidence="8" id="KW-0418">Kinase</keyword>
<dbReference type="InterPro" id="IPR001452">
    <property type="entry name" value="SH3_domain"/>
</dbReference>
<evidence type="ECO:0000256" key="9">
    <source>
        <dbReference type="ARBA" id="ARBA00022840"/>
    </source>
</evidence>
<evidence type="ECO:0000259" key="13">
    <source>
        <dbReference type="PROSITE" id="PS50002"/>
    </source>
</evidence>
<dbReference type="Gene3D" id="2.30.30.40">
    <property type="entry name" value="SH3 Domains"/>
    <property type="match status" value="1"/>
</dbReference>
<keyword evidence="10" id="KW-0727">SH2 domain</keyword>
<sequence length="85" mass="9793">MSDASELDFTVPLEEECLYAALWDFDARQQEEVSFQRGDQFKVLGRSEEWWKVQKIDPNGQVLSAGIVPHNYLERAGSLETQVPY</sequence>
<dbReference type="PROSITE" id="PS50002">
    <property type="entry name" value="SH3"/>
    <property type="match status" value="1"/>
</dbReference>
<feature type="domain" description="SH3" evidence="13">
    <location>
        <begin position="14"/>
        <end position="78"/>
    </location>
</feature>
<reference evidence="14" key="2">
    <citation type="submission" date="2025-09" db="UniProtKB">
        <authorList>
            <consortium name="Ensembl"/>
        </authorList>
    </citation>
    <scope>IDENTIFICATION</scope>
</reference>
<evidence type="ECO:0000256" key="3">
    <source>
        <dbReference type="ARBA" id="ARBA00022443"/>
    </source>
</evidence>
<evidence type="ECO:0000256" key="10">
    <source>
        <dbReference type="ARBA" id="ARBA00022999"/>
    </source>
</evidence>
<keyword evidence="3 12" id="KW-0728">SH3 domain</keyword>
<dbReference type="Pfam" id="PF00018">
    <property type="entry name" value="SH3_1"/>
    <property type="match status" value="1"/>
</dbReference>
<keyword evidence="5" id="KW-0597">Phosphoprotein</keyword>
<dbReference type="AlphaFoldDB" id="A0A8C6S8H1"/>
<keyword evidence="15" id="KW-1185">Reference proteome</keyword>
<evidence type="ECO:0000256" key="2">
    <source>
        <dbReference type="ARBA" id="ARBA00011903"/>
    </source>
</evidence>
<evidence type="ECO:0000256" key="6">
    <source>
        <dbReference type="ARBA" id="ARBA00022679"/>
    </source>
</evidence>
<keyword evidence="9" id="KW-0067">ATP-binding</keyword>
<dbReference type="InterPro" id="IPR036028">
    <property type="entry name" value="SH3-like_dom_sf"/>
</dbReference>
<comment type="subcellular location">
    <subcellularLocation>
        <location evidence="1">Cytoplasm</location>
    </subcellularLocation>
</comment>
<evidence type="ECO:0000313" key="14">
    <source>
        <dbReference type="Ensembl" id="ENSNMLP00000002679.1"/>
    </source>
</evidence>
<evidence type="ECO:0000256" key="4">
    <source>
        <dbReference type="ARBA" id="ARBA00022490"/>
    </source>
</evidence>
<evidence type="ECO:0000256" key="8">
    <source>
        <dbReference type="ARBA" id="ARBA00022777"/>
    </source>
</evidence>
<dbReference type="GO" id="GO:0005737">
    <property type="term" value="C:cytoplasm"/>
    <property type="evidence" value="ECO:0007669"/>
    <property type="project" value="UniProtKB-SubCell"/>
</dbReference>
<dbReference type="SMART" id="SM00326">
    <property type="entry name" value="SH3"/>
    <property type="match status" value="1"/>
</dbReference>
<organism evidence="14 15">
    <name type="scientific">Neogobius melanostomus</name>
    <name type="common">round goby</name>
    <dbReference type="NCBI Taxonomy" id="47308"/>
    <lineage>
        <taxon>Eukaryota</taxon>
        <taxon>Metazoa</taxon>
        <taxon>Chordata</taxon>
        <taxon>Craniata</taxon>
        <taxon>Vertebrata</taxon>
        <taxon>Euteleostomi</taxon>
        <taxon>Actinopterygii</taxon>
        <taxon>Neopterygii</taxon>
        <taxon>Teleostei</taxon>
        <taxon>Neoteleostei</taxon>
        <taxon>Acanthomorphata</taxon>
        <taxon>Gobiaria</taxon>
        <taxon>Gobiiformes</taxon>
        <taxon>Gobioidei</taxon>
        <taxon>Gobiidae</taxon>
        <taxon>Benthophilinae</taxon>
        <taxon>Neogobiini</taxon>
        <taxon>Neogobius</taxon>
    </lineage>
</organism>
<dbReference type="GO" id="GO:0004715">
    <property type="term" value="F:non-membrane spanning protein tyrosine kinase activity"/>
    <property type="evidence" value="ECO:0007669"/>
    <property type="project" value="UniProtKB-EC"/>
</dbReference>
<evidence type="ECO:0000256" key="5">
    <source>
        <dbReference type="ARBA" id="ARBA00022553"/>
    </source>
</evidence>
<dbReference type="Proteomes" id="UP000694523">
    <property type="component" value="Unplaced"/>
</dbReference>
<evidence type="ECO:0000256" key="12">
    <source>
        <dbReference type="PROSITE-ProRule" id="PRU00192"/>
    </source>
</evidence>
<proteinExistence type="predicted"/>
<dbReference type="GO" id="GO:0005524">
    <property type="term" value="F:ATP binding"/>
    <property type="evidence" value="ECO:0007669"/>
    <property type="project" value="UniProtKB-KW"/>
</dbReference>
<dbReference type="PRINTS" id="PR00452">
    <property type="entry name" value="SH3DOMAIN"/>
</dbReference>
<keyword evidence="11" id="KW-0829">Tyrosine-protein kinase</keyword>
<evidence type="ECO:0000256" key="1">
    <source>
        <dbReference type="ARBA" id="ARBA00004496"/>
    </source>
</evidence>
<evidence type="ECO:0000256" key="11">
    <source>
        <dbReference type="ARBA" id="ARBA00023137"/>
    </source>
</evidence>
<dbReference type="FunFam" id="2.30.30.40:FF:000229">
    <property type="entry name" value="Tyrosine-protein kinase"/>
    <property type="match status" value="1"/>
</dbReference>
<protein>
    <recommendedName>
        <fullName evidence="2">non-specific protein-tyrosine kinase</fullName>
        <ecNumber evidence="2">2.7.10.2</ecNumber>
    </recommendedName>
</protein>
<keyword evidence="6" id="KW-0808">Transferase</keyword>
<accession>A0A8C6S8H1</accession>
<keyword evidence="4" id="KW-0963">Cytoplasm</keyword>
<keyword evidence="7" id="KW-0547">Nucleotide-binding</keyword>
<evidence type="ECO:0000313" key="15">
    <source>
        <dbReference type="Proteomes" id="UP000694523"/>
    </source>
</evidence>